<evidence type="ECO:0000313" key="3">
    <source>
        <dbReference type="Proteomes" id="UP000230002"/>
    </source>
</evidence>
<dbReference type="OrthoDB" id="10411816at2759"/>
<keyword evidence="1" id="KW-1133">Transmembrane helix</keyword>
<dbReference type="AlphaFoldDB" id="A0A2G8SS87"/>
<gene>
    <name evidence="2" type="ORF">GSI_00303</name>
</gene>
<feature type="transmembrane region" description="Helical" evidence="1">
    <location>
        <begin position="22"/>
        <end position="42"/>
    </location>
</feature>
<protein>
    <submittedName>
        <fullName evidence="2">Uncharacterized protein</fullName>
    </submittedName>
</protein>
<evidence type="ECO:0000256" key="1">
    <source>
        <dbReference type="SAM" id="Phobius"/>
    </source>
</evidence>
<evidence type="ECO:0000313" key="2">
    <source>
        <dbReference type="EMBL" id="PIL36614.1"/>
    </source>
</evidence>
<dbReference type="EMBL" id="AYKW01000001">
    <property type="protein sequence ID" value="PIL36614.1"/>
    <property type="molecule type" value="Genomic_DNA"/>
</dbReference>
<accession>A0A2G8SS87</accession>
<dbReference type="Proteomes" id="UP000230002">
    <property type="component" value="Unassembled WGS sequence"/>
</dbReference>
<keyword evidence="1" id="KW-0472">Membrane</keyword>
<keyword evidence="3" id="KW-1185">Reference proteome</keyword>
<proteinExistence type="predicted"/>
<keyword evidence="1" id="KW-0812">Transmembrane</keyword>
<organism evidence="2 3">
    <name type="scientific">Ganoderma sinense ZZ0214-1</name>
    <dbReference type="NCBI Taxonomy" id="1077348"/>
    <lineage>
        <taxon>Eukaryota</taxon>
        <taxon>Fungi</taxon>
        <taxon>Dikarya</taxon>
        <taxon>Basidiomycota</taxon>
        <taxon>Agaricomycotina</taxon>
        <taxon>Agaricomycetes</taxon>
        <taxon>Polyporales</taxon>
        <taxon>Polyporaceae</taxon>
        <taxon>Ganoderma</taxon>
    </lineage>
</organism>
<comment type="caution">
    <text evidence="2">The sequence shown here is derived from an EMBL/GenBank/DDBJ whole genome shotgun (WGS) entry which is preliminary data.</text>
</comment>
<reference evidence="2 3" key="1">
    <citation type="journal article" date="2015" name="Sci. Rep.">
        <title>Chromosome-level genome map provides insights into diverse defense mechanisms in the medicinal fungus Ganoderma sinense.</title>
        <authorList>
            <person name="Zhu Y."/>
            <person name="Xu J."/>
            <person name="Sun C."/>
            <person name="Zhou S."/>
            <person name="Xu H."/>
            <person name="Nelson D.R."/>
            <person name="Qian J."/>
            <person name="Song J."/>
            <person name="Luo H."/>
            <person name="Xiang L."/>
            <person name="Li Y."/>
            <person name="Xu Z."/>
            <person name="Ji A."/>
            <person name="Wang L."/>
            <person name="Lu S."/>
            <person name="Hayward A."/>
            <person name="Sun W."/>
            <person name="Li X."/>
            <person name="Schwartz D.C."/>
            <person name="Wang Y."/>
            <person name="Chen S."/>
        </authorList>
    </citation>
    <scope>NUCLEOTIDE SEQUENCE [LARGE SCALE GENOMIC DNA]</scope>
    <source>
        <strain evidence="2 3">ZZ0214-1</strain>
    </source>
</reference>
<name>A0A2G8SS87_9APHY</name>
<sequence length="110" mass="12527">MIAFSKFGATVLQIRNPDLNSSFYVVVFIGPASTILVNRFLIHIQEVNKYMIQGFCRSGDASMQPNNSSHELRFVRTSPQDRPTVIITPDPHDDDFVQLMDNTMYETMVV</sequence>